<feature type="chain" id="PRO_5026851925" evidence="1">
    <location>
        <begin position="21"/>
        <end position="48"/>
    </location>
</feature>
<dbReference type="AlphaFoldDB" id="A0A6J4H2C2"/>
<name>A0A6J4H2C2_9PROT</name>
<proteinExistence type="predicted"/>
<reference evidence="2" key="1">
    <citation type="submission" date="2020-02" db="EMBL/GenBank/DDBJ databases">
        <authorList>
            <person name="Meier V. D."/>
        </authorList>
    </citation>
    <scope>NUCLEOTIDE SEQUENCE</scope>
    <source>
        <strain evidence="2">AVDCRST_MAG08</strain>
    </source>
</reference>
<dbReference type="EMBL" id="CADCTG010000013">
    <property type="protein sequence ID" value="CAA9211056.1"/>
    <property type="molecule type" value="Genomic_DNA"/>
</dbReference>
<gene>
    <name evidence="2" type="ORF">AVDCRST_MAG08-76</name>
</gene>
<accession>A0A6J4H2C2</accession>
<keyword evidence="1" id="KW-0732">Signal</keyword>
<feature type="non-terminal residue" evidence="2">
    <location>
        <position position="48"/>
    </location>
</feature>
<organism evidence="2">
    <name type="scientific">uncultured Acetobacteraceae bacterium</name>
    <dbReference type="NCBI Taxonomy" id="169975"/>
    <lineage>
        <taxon>Bacteria</taxon>
        <taxon>Pseudomonadati</taxon>
        <taxon>Pseudomonadota</taxon>
        <taxon>Alphaproteobacteria</taxon>
        <taxon>Acetobacterales</taxon>
        <taxon>Acetobacteraceae</taxon>
        <taxon>environmental samples</taxon>
    </lineage>
</organism>
<sequence>MTKLAAAALLLLLFPGAASAQLRPFSCVGAEQLEEDVFAIPFARRAAT</sequence>
<protein>
    <submittedName>
        <fullName evidence="2">Uncharacterized protein</fullName>
    </submittedName>
</protein>
<feature type="signal peptide" evidence="1">
    <location>
        <begin position="1"/>
        <end position="20"/>
    </location>
</feature>
<evidence type="ECO:0000256" key="1">
    <source>
        <dbReference type="SAM" id="SignalP"/>
    </source>
</evidence>
<evidence type="ECO:0000313" key="2">
    <source>
        <dbReference type="EMBL" id="CAA9211056.1"/>
    </source>
</evidence>